<organism evidence="1 2">
    <name type="scientific">Caligus rogercresseyi</name>
    <name type="common">Sea louse</name>
    <dbReference type="NCBI Taxonomy" id="217165"/>
    <lineage>
        <taxon>Eukaryota</taxon>
        <taxon>Metazoa</taxon>
        <taxon>Ecdysozoa</taxon>
        <taxon>Arthropoda</taxon>
        <taxon>Crustacea</taxon>
        <taxon>Multicrustacea</taxon>
        <taxon>Hexanauplia</taxon>
        <taxon>Copepoda</taxon>
        <taxon>Siphonostomatoida</taxon>
        <taxon>Caligidae</taxon>
        <taxon>Caligus</taxon>
    </lineage>
</organism>
<name>A0A7T8JV60_CALRO</name>
<proteinExistence type="predicted"/>
<dbReference type="EMBL" id="CP045904">
    <property type="protein sequence ID" value="QQP36402.1"/>
    <property type="molecule type" value="Genomic_DNA"/>
</dbReference>
<evidence type="ECO:0000313" key="2">
    <source>
        <dbReference type="Proteomes" id="UP000595437"/>
    </source>
</evidence>
<accession>A0A7T8JV60</accession>
<protein>
    <submittedName>
        <fullName evidence="1">Uncharacterized protein</fullName>
    </submittedName>
</protein>
<keyword evidence="2" id="KW-1185">Reference proteome</keyword>
<gene>
    <name evidence="1" type="ORF">FKW44_021490</name>
</gene>
<sequence length="60" mass="7090">MVRPTIIYGYVVWAHNLTFGQQTLLDQFQRLGSLESATQCVQHRLEDWKCSLEYYHSSLK</sequence>
<evidence type="ECO:0000313" key="1">
    <source>
        <dbReference type="EMBL" id="QQP36402.1"/>
    </source>
</evidence>
<dbReference type="Proteomes" id="UP000595437">
    <property type="component" value="Chromosome 15"/>
</dbReference>
<reference evidence="2" key="1">
    <citation type="submission" date="2021-01" db="EMBL/GenBank/DDBJ databases">
        <title>Caligus Genome Assembly.</title>
        <authorList>
            <person name="Gallardo-Escarate C."/>
        </authorList>
    </citation>
    <scope>NUCLEOTIDE SEQUENCE [LARGE SCALE GENOMIC DNA]</scope>
</reference>
<dbReference type="AlphaFoldDB" id="A0A7T8JV60"/>